<name>K8WM40_9GAMM</name>
<dbReference type="RefSeq" id="WP_008915336.1">
    <property type="nucleotide sequence ID" value="NZ_CM001773.1"/>
</dbReference>
<sequence>MRILIILSLFLAPFLSYSATTISAASVYGADGRSWSAGPHNSSANGWPCGQSAGNVFCYTASTSELNEWCLSYPSGGPPFGNPPSCSRIKNGGVRQGYPLIVEFESGSIYDKTSSCEIKITFNNLTRSFYGNGSLAGFIQSSSATYTGGSWKYLASFSAVFNNCRQAMMDLGIKHGYGSNWDYKTELYTANPAIINMCIYVDNQSIGCSYSYGTVTPPAPAVCNISVPLNLDYGVVNSKEVDGTQQDISIDYQCNKAATVSFSLLGGTPNNSGVTLNMGSGLTSELCFMSGASCPSTGGANIKSTGTTGSVKLQSTLRGTNVSGGDYSSSVTVVSAFY</sequence>
<feature type="domain" description="Fimbrial adhesin MrpH C-terminal" evidence="2">
    <location>
        <begin position="228"/>
        <end position="334"/>
    </location>
</feature>
<evidence type="ECO:0000256" key="1">
    <source>
        <dbReference type="SAM" id="SignalP"/>
    </source>
</evidence>
<dbReference type="InterPro" id="IPR057010">
    <property type="entry name" value="MrpH_C"/>
</dbReference>
<keyword evidence="1" id="KW-0732">Signal</keyword>
<comment type="caution">
    <text evidence="3">The sequence shown here is derived from an EMBL/GenBank/DDBJ whole genome shotgun (WGS) entry which is preliminary data.</text>
</comment>
<evidence type="ECO:0000313" key="3">
    <source>
        <dbReference type="EMBL" id="EKT58542.1"/>
    </source>
</evidence>
<dbReference type="GO" id="GO:0007155">
    <property type="term" value="P:cell adhesion"/>
    <property type="evidence" value="ECO:0007669"/>
    <property type="project" value="InterPro"/>
</dbReference>
<proteinExistence type="predicted"/>
<reference evidence="3 4" key="1">
    <citation type="journal article" date="2012" name="BMC Genomics">
        <title>Comparative genomics of bacteria in the genus Providencia isolated from wild Drosophila melanogaster.</title>
        <authorList>
            <person name="Galac M.R."/>
            <person name="Lazzaro B.P."/>
        </authorList>
    </citation>
    <scope>NUCLEOTIDE SEQUENCE [LARGE SCALE GENOMIC DNA]</scope>
    <source>
        <strain evidence="3 4">DSM 19967</strain>
    </source>
</reference>
<dbReference type="GO" id="GO:0009289">
    <property type="term" value="C:pilus"/>
    <property type="evidence" value="ECO:0007669"/>
    <property type="project" value="InterPro"/>
</dbReference>
<dbReference type="AlphaFoldDB" id="K8WM40"/>
<accession>K8WM40</accession>
<dbReference type="Pfam" id="PF24223">
    <property type="entry name" value="MrpH_C"/>
    <property type="match status" value="1"/>
</dbReference>
<dbReference type="PATRIC" id="fig|1141660.3.peg.1504"/>
<keyword evidence="4" id="KW-1185">Reference proteome</keyword>
<dbReference type="HOGENOM" id="CLU_821003_0_0_6"/>
<feature type="chain" id="PRO_5003921316" description="Fimbrial adhesin MrpH C-terminal domain-containing protein" evidence="1">
    <location>
        <begin position="19"/>
        <end position="338"/>
    </location>
</feature>
<dbReference type="EMBL" id="AKKN01000007">
    <property type="protein sequence ID" value="EKT58542.1"/>
    <property type="molecule type" value="Genomic_DNA"/>
</dbReference>
<organism evidence="3 4">
    <name type="scientific">Providencia sneebia DSM 19967</name>
    <dbReference type="NCBI Taxonomy" id="1141660"/>
    <lineage>
        <taxon>Bacteria</taxon>
        <taxon>Pseudomonadati</taxon>
        <taxon>Pseudomonadota</taxon>
        <taxon>Gammaproteobacteria</taxon>
        <taxon>Enterobacterales</taxon>
        <taxon>Morganellaceae</taxon>
        <taxon>Providencia</taxon>
    </lineage>
</organism>
<protein>
    <recommendedName>
        <fullName evidence="2">Fimbrial adhesin MrpH C-terminal domain-containing protein</fullName>
    </recommendedName>
</protein>
<dbReference type="InterPro" id="IPR036937">
    <property type="entry name" value="Adhesion_dom_fimbrial_sf"/>
</dbReference>
<dbReference type="Gene3D" id="2.60.40.1090">
    <property type="entry name" value="Fimbrial-type adhesion domain"/>
    <property type="match status" value="1"/>
</dbReference>
<feature type="signal peptide" evidence="1">
    <location>
        <begin position="1"/>
        <end position="18"/>
    </location>
</feature>
<dbReference type="Proteomes" id="UP000010290">
    <property type="component" value="Chromosome"/>
</dbReference>
<evidence type="ECO:0000259" key="2">
    <source>
        <dbReference type="Pfam" id="PF24223"/>
    </source>
</evidence>
<gene>
    <name evidence="3" type="ORF">OO7_07499</name>
</gene>
<evidence type="ECO:0000313" key="4">
    <source>
        <dbReference type="Proteomes" id="UP000010290"/>
    </source>
</evidence>